<accession>A0ABU4FAF4</accession>
<name>A0ABU4FAF4_9ACTN</name>
<feature type="domain" description="Stress-response A/B barrel" evidence="1">
    <location>
        <begin position="2"/>
        <end position="96"/>
    </location>
</feature>
<keyword evidence="3" id="KW-1185">Reference proteome</keyword>
<comment type="caution">
    <text evidence="2">The sequence shown here is derived from an EMBL/GenBank/DDBJ whole genome shotgun (WGS) entry which is preliminary data.</text>
</comment>
<dbReference type="Gene3D" id="3.30.70.100">
    <property type="match status" value="1"/>
</dbReference>
<dbReference type="PANTHER" id="PTHR37832">
    <property type="entry name" value="BLL2683 PROTEIN"/>
    <property type="match status" value="1"/>
</dbReference>
<dbReference type="SMART" id="SM00886">
    <property type="entry name" value="Dabb"/>
    <property type="match status" value="1"/>
</dbReference>
<evidence type="ECO:0000313" key="3">
    <source>
        <dbReference type="Proteomes" id="UP001187346"/>
    </source>
</evidence>
<protein>
    <submittedName>
        <fullName evidence="2">Dabb family protein</fullName>
    </submittedName>
</protein>
<dbReference type="SUPFAM" id="SSF54909">
    <property type="entry name" value="Dimeric alpha+beta barrel"/>
    <property type="match status" value="1"/>
</dbReference>
<dbReference type="InterPro" id="IPR011008">
    <property type="entry name" value="Dimeric_a/b-barrel"/>
</dbReference>
<reference evidence="2 3" key="1">
    <citation type="submission" date="2023-10" db="EMBL/GenBank/DDBJ databases">
        <title>Characterization of rhizosphere-enriched actinobacteria from wheat plants lab-grown on chernevaya soil.</title>
        <authorList>
            <person name="Tikhonova E.N."/>
            <person name="Konopkin A."/>
            <person name="Kravchenko I.K."/>
        </authorList>
    </citation>
    <scope>NUCLEOTIDE SEQUENCE [LARGE SCALE GENOMIC DNA]</scope>
    <source>
        <strain evidence="2 3">RR29</strain>
    </source>
</reference>
<evidence type="ECO:0000259" key="1">
    <source>
        <dbReference type="PROSITE" id="PS51502"/>
    </source>
</evidence>
<evidence type="ECO:0000313" key="2">
    <source>
        <dbReference type="EMBL" id="MDV7217573.1"/>
    </source>
</evidence>
<dbReference type="Pfam" id="PF07876">
    <property type="entry name" value="Dabb"/>
    <property type="match status" value="1"/>
</dbReference>
<gene>
    <name evidence="2" type="ORF">R5A26_16600</name>
</gene>
<dbReference type="InterPro" id="IPR013097">
    <property type="entry name" value="Dabb"/>
</dbReference>
<dbReference type="RefSeq" id="WP_317771843.1">
    <property type="nucleotide sequence ID" value="NZ_JAWMAJ010000048.1"/>
</dbReference>
<proteinExistence type="predicted"/>
<dbReference type="PROSITE" id="PS51502">
    <property type="entry name" value="S_R_A_B_BARREL"/>
    <property type="match status" value="1"/>
</dbReference>
<dbReference type="Proteomes" id="UP001187346">
    <property type="component" value="Unassembled WGS sequence"/>
</dbReference>
<dbReference type="EMBL" id="JAWMAJ010000048">
    <property type="protein sequence ID" value="MDV7217573.1"/>
    <property type="molecule type" value="Genomic_DNA"/>
</dbReference>
<organism evidence="2 3">
    <name type="scientific">Streptomyces prunicolor</name>
    <dbReference type="NCBI Taxonomy" id="67348"/>
    <lineage>
        <taxon>Bacteria</taxon>
        <taxon>Bacillati</taxon>
        <taxon>Actinomycetota</taxon>
        <taxon>Actinomycetes</taxon>
        <taxon>Kitasatosporales</taxon>
        <taxon>Streptomycetaceae</taxon>
        <taxon>Streptomyces</taxon>
    </lineage>
</organism>
<sequence length="98" mass="11331">MIRNIVLFKLNDGLTRVSPAVTEGFELVKNLDREIPEIRQWEVGWHVFDGTPASYDFALNSLFDDTAAFQRYFNHPAHLAAIAHWMHHASWVVVDMHV</sequence>
<dbReference type="PANTHER" id="PTHR37832:SF1">
    <property type="entry name" value="STRESS-RESPONSE A_B BARREL DOMAIN-CONTAINING PROTEIN"/>
    <property type="match status" value="1"/>
</dbReference>